<dbReference type="EMBL" id="CP029752">
    <property type="protein sequence ID" value="QFG76455.1"/>
    <property type="molecule type" value="Genomic_DNA"/>
</dbReference>
<feature type="domain" description="HTH lacI-type" evidence="1">
    <location>
        <begin position="32"/>
        <end position="52"/>
    </location>
</feature>
<proteinExistence type="predicted"/>
<protein>
    <recommendedName>
        <fullName evidence="1">HTH lacI-type domain-containing protein</fullName>
    </recommendedName>
</protein>
<dbReference type="InterPro" id="IPR010982">
    <property type="entry name" value="Lambda_DNA-bd_dom_sf"/>
</dbReference>
<dbReference type="Pfam" id="PF00356">
    <property type="entry name" value="LacI"/>
    <property type="match status" value="1"/>
</dbReference>
<dbReference type="SUPFAM" id="SSF47413">
    <property type="entry name" value="lambda repressor-like DNA-binding domains"/>
    <property type="match status" value="1"/>
</dbReference>
<organism evidence="2">
    <name type="scientific">Raoultella planticola</name>
    <name type="common">Klebsiella planticola</name>
    <dbReference type="NCBI Taxonomy" id="575"/>
    <lineage>
        <taxon>Bacteria</taxon>
        <taxon>Pseudomonadati</taxon>
        <taxon>Pseudomonadota</taxon>
        <taxon>Gammaproteobacteria</taxon>
        <taxon>Enterobacterales</taxon>
        <taxon>Enterobacteriaceae</taxon>
        <taxon>Klebsiella/Raoultella group</taxon>
        <taxon>Raoultella</taxon>
    </lineage>
</organism>
<dbReference type="GO" id="GO:0006355">
    <property type="term" value="P:regulation of DNA-templated transcription"/>
    <property type="evidence" value="ECO:0007669"/>
    <property type="project" value="InterPro"/>
</dbReference>
<accession>A0A5P6A9E3</accession>
<dbReference type="Gene3D" id="1.10.260.40">
    <property type="entry name" value="lambda repressor-like DNA-binding domains"/>
    <property type="match status" value="1"/>
</dbReference>
<evidence type="ECO:0000259" key="1">
    <source>
        <dbReference type="Pfam" id="PF00356"/>
    </source>
</evidence>
<dbReference type="AlphaFoldDB" id="A0A5P6A9E3"/>
<gene>
    <name evidence="2" type="ORF">DMB90_03110</name>
</gene>
<reference evidence="2" key="1">
    <citation type="submission" date="2018-05" db="EMBL/GenBank/DDBJ databases">
        <title>Bacterial isolates from healthy term breastfed infants carrying antibiotic resistance genes.</title>
        <authorList>
            <person name="Casaburi G."/>
        </authorList>
    </citation>
    <scope>NUCLEOTIDE SEQUENCE [LARGE SCALE GENOMIC DNA]</scope>
    <source>
        <strain evidence="2">7084_4</strain>
    </source>
</reference>
<name>A0A5P6A9E3_RAOPL</name>
<dbReference type="PROSITE" id="PS00356">
    <property type="entry name" value="HTH_LACI_1"/>
    <property type="match status" value="1"/>
</dbReference>
<dbReference type="InterPro" id="IPR000843">
    <property type="entry name" value="HTH_LacI"/>
</dbReference>
<evidence type="ECO:0000313" key="2">
    <source>
        <dbReference type="EMBL" id="QFG76455.1"/>
    </source>
</evidence>
<dbReference type="GO" id="GO:0003677">
    <property type="term" value="F:DNA binding"/>
    <property type="evidence" value="ECO:0007669"/>
    <property type="project" value="InterPro"/>
</dbReference>
<sequence length="120" mass="13689">MKGEIKDDGKSICSAGIRMSLTRKRRSTGKVTLADVAQLAGVGTMTVSRALRTLNRFPINCAKKSKPRCRNWDICPILPPAHSRPLHRGPSRWWYLILPRRDVRPCLPVCSRYYSPRDTR</sequence>